<protein>
    <recommendedName>
        <fullName evidence="3">ATP-dependent DNA ligase family profile domain-containing protein</fullName>
    </recommendedName>
</protein>
<dbReference type="GO" id="GO:0003910">
    <property type="term" value="F:DNA ligase (ATP) activity"/>
    <property type="evidence" value="ECO:0007669"/>
    <property type="project" value="InterPro"/>
</dbReference>
<dbReference type="GO" id="GO:0006310">
    <property type="term" value="P:DNA recombination"/>
    <property type="evidence" value="ECO:0007669"/>
    <property type="project" value="InterPro"/>
</dbReference>
<dbReference type="RefSeq" id="WP_201686236.1">
    <property type="nucleotide sequence ID" value="NZ_JAEQNA010000011.1"/>
</dbReference>
<keyword evidence="5" id="KW-1185">Reference proteome</keyword>
<reference evidence="4" key="1">
    <citation type="submission" date="2021-01" db="EMBL/GenBank/DDBJ databases">
        <title>Ramlibacter sp. strain AW1 16S ribosomal RNA gene Genome sequencing and assembly.</title>
        <authorList>
            <person name="Kang M."/>
        </authorList>
    </citation>
    <scope>NUCLEOTIDE SEQUENCE</scope>
    <source>
        <strain evidence="4">AW1</strain>
    </source>
</reference>
<organism evidence="4 5">
    <name type="scientific">Ramlibacter aurantiacus</name>
    <dbReference type="NCBI Taxonomy" id="2801330"/>
    <lineage>
        <taxon>Bacteria</taxon>
        <taxon>Pseudomonadati</taxon>
        <taxon>Pseudomonadota</taxon>
        <taxon>Betaproteobacteria</taxon>
        <taxon>Burkholderiales</taxon>
        <taxon>Comamonadaceae</taxon>
        <taxon>Ramlibacter</taxon>
    </lineage>
</organism>
<feature type="domain" description="ATP-dependent DNA ligase family profile" evidence="3">
    <location>
        <begin position="122"/>
        <end position="218"/>
    </location>
</feature>
<comment type="caution">
    <text evidence="4">The sequence shown here is derived from an EMBL/GenBank/DDBJ whole genome shotgun (WGS) entry which is preliminary data.</text>
</comment>
<name>A0A936ZKP0_9BURK</name>
<dbReference type="EMBL" id="JAEQNA010000011">
    <property type="protein sequence ID" value="MBL0423099.1"/>
    <property type="molecule type" value="Genomic_DNA"/>
</dbReference>
<dbReference type="CDD" id="cd07906">
    <property type="entry name" value="Adenylation_DNA_ligase_LigD_LigC"/>
    <property type="match status" value="1"/>
</dbReference>
<dbReference type="InterPro" id="IPR050191">
    <property type="entry name" value="ATP-dep_DNA_ligase"/>
</dbReference>
<dbReference type="PANTHER" id="PTHR45674:SF4">
    <property type="entry name" value="DNA LIGASE 1"/>
    <property type="match status" value="1"/>
</dbReference>
<dbReference type="PANTHER" id="PTHR45674">
    <property type="entry name" value="DNA LIGASE 1/3 FAMILY MEMBER"/>
    <property type="match status" value="1"/>
</dbReference>
<dbReference type="Gene3D" id="3.30.1490.70">
    <property type="match status" value="1"/>
</dbReference>
<dbReference type="GO" id="GO:0005524">
    <property type="term" value="F:ATP binding"/>
    <property type="evidence" value="ECO:0007669"/>
    <property type="project" value="InterPro"/>
</dbReference>
<sequence>MTTIPAPMQAVEQLFEPFTSPDWIYELKFDGYRCLAGIEATSHEPLVQQMRQPGQRVRLVTKAGNDCTAWFPEITRDLELLPEGPHVIDGEACVLRPDGTSDFNLLQARARRRRRDPGAPPVVLCCFDLLLCNGKPTMHLPLMRRKDLLRELIALIDDPKPALLFVQDLPADAGLFRSWVLPQDQGGAGPRIEGVMAKRRDSFYRPGVRSDDWRKIKRPGWQDGRLWCP</sequence>
<dbReference type="Pfam" id="PF01068">
    <property type="entry name" value="DNA_ligase_A_M"/>
    <property type="match status" value="1"/>
</dbReference>
<dbReference type="Gene3D" id="3.30.470.30">
    <property type="entry name" value="DNA ligase/mRNA capping enzyme"/>
    <property type="match status" value="1"/>
</dbReference>
<evidence type="ECO:0000256" key="2">
    <source>
        <dbReference type="ARBA" id="ARBA00022598"/>
    </source>
</evidence>
<keyword evidence="2" id="KW-0436">Ligase</keyword>
<gene>
    <name evidence="4" type="ORF">JI739_22380</name>
</gene>
<evidence type="ECO:0000313" key="5">
    <source>
        <dbReference type="Proteomes" id="UP000613011"/>
    </source>
</evidence>
<dbReference type="InterPro" id="IPR012310">
    <property type="entry name" value="DNA_ligase_ATP-dep_cent"/>
</dbReference>
<accession>A0A936ZKP0</accession>
<proteinExistence type="inferred from homology"/>
<comment type="similarity">
    <text evidence="1">Belongs to the ATP-dependent DNA ligase family.</text>
</comment>
<evidence type="ECO:0000256" key="1">
    <source>
        <dbReference type="ARBA" id="ARBA00007572"/>
    </source>
</evidence>
<dbReference type="Proteomes" id="UP000613011">
    <property type="component" value="Unassembled WGS sequence"/>
</dbReference>
<dbReference type="AlphaFoldDB" id="A0A936ZKP0"/>
<evidence type="ECO:0000259" key="3">
    <source>
        <dbReference type="PROSITE" id="PS50160"/>
    </source>
</evidence>
<dbReference type="SUPFAM" id="SSF56091">
    <property type="entry name" value="DNA ligase/mRNA capping enzyme, catalytic domain"/>
    <property type="match status" value="1"/>
</dbReference>
<dbReference type="PROSITE" id="PS50160">
    <property type="entry name" value="DNA_LIGASE_A3"/>
    <property type="match status" value="1"/>
</dbReference>
<evidence type="ECO:0000313" key="4">
    <source>
        <dbReference type="EMBL" id="MBL0423099.1"/>
    </source>
</evidence>
<dbReference type="GO" id="GO:0006281">
    <property type="term" value="P:DNA repair"/>
    <property type="evidence" value="ECO:0007669"/>
    <property type="project" value="InterPro"/>
</dbReference>